<dbReference type="GO" id="GO:0009536">
    <property type="term" value="C:plastid"/>
    <property type="evidence" value="ECO:0007669"/>
    <property type="project" value="UniProtKB-SubCell"/>
</dbReference>
<dbReference type="InterPro" id="IPR027417">
    <property type="entry name" value="P-loop_NTPase"/>
</dbReference>
<sequence>MYFMGCICGSNTPLFEDIMKVGGVQYNTFRDTCYALGLLNDDKEYIDAIKEVSFWASAHRLRKLFVALLIANCLSRSEEVWEKYWTFLSEDIVYKQRLMLNHSDLTLTEDEVKNFTLFEIQKLLCSCGRSLDEYNTMSVPDNRFLSNNGNRWMYNELRYDRKKLVEEHANLLGNLTNEQRVVYDTIIKAIDADSGGIFFVYGYGGTEKTFVWNTLSAAIRSKGEIVLNVASSGIASLLLPGGRTA</sequence>
<dbReference type="InterPro" id="IPR010285">
    <property type="entry name" value="DNA_helicase_pif1-like_DEAD"/>
</dbReference>
<comment type="cofactor">
    <cofactor evidence="2">
        <name>Mg(2+)</name>
        <dbReference type="ChEBI" id="CHEBI:18420"/>
    </cofactor>
</comment>
<comment type="similarity">
    <text evidence="2">Belongs to the helicase family.</text>
</comment>
<dbReference type="EMBL" id="CAMAPE010000045">
    <property type="protein sequence ID" value="CAH9103559.1"/>
    <property type="molecule type" value="Genomic_DNA"/>
</dbReference>
<dbReference type="GO" id="GO:0005524">
    <property type="term" value="F:ATP binding"/>
    <property type="evidence" value="ECO:0007669"/>
    <property type="project" value="UniProtKB-KW"/>
</dbReference>
<evidence type="ECO:0000259" key="3">
    <source>
        <dbReference type="Pfam" id="PF05970"/>
    </source>
</evidence>
<dbReference type="Pfam" id="PF05970">
    <property type="entry name" value="PIF1"/>
    <property type="match status" value="1"/>
</dbReference>
<proteinExistence type="inferred from homology"/>
<dbReference type="AlphaFoldDB" id="A0A9P0ZLY1"/>
<dbReference type="PANTHER" id="PTHR10492:SF101">
    <property type="entry name" value="ATP-DEPENDENT DNA HELICASE"/>
    <property type="match status" value="1"/>
</dbReference>
<dbReference type="OrthoDB" id="1718443at2759"/>
<dbReference type="Proteomes" id="UP001152484">
    <property type="component" value="Unassembled WGS sequence"/>
</dbReference>
<name>A0A9P0ZLY1_CUSEU</name>
<keyword evidence="5" id="KW-1185">Reference proteome</keyword>
<protein>
    <recommendedName>
        <fullName evidence="2">ATP-dependent DNA helicase</fullName>
        <ecNumber evidence="2">5.6.2.3</ecNumber>
    </recommendedName>
</protein>
<keyword evidence="2" id="KW-0547">Nucleotide-binding</keyword>
<comment type="catalytic activity">
    <reaction evidence="2">
        <text>ATP + H2O = ADP + phosphate + H(+)</text>
        <dbReference type="Rhea" id="RHEA:13065"/>
        <dbReference type="ChEBI" id="CHEBI:15377"/>
        <dbReference type="ChEBI" id="CHEBI:15378"/>
        <dbReference type="ChEBI" id="CHEBI:30616"/>
        <dbReference type="ChEBI" id="CHEBI:43474"/>
        <dbReference type="ChEBI" id="CHEBI:456216"/>
        <dbReference type="EC" id="5.6.2.3"/>
    </reaction>
</comment>
<keyword evidence="2" id="KW-0347">Helicase</keyword>
<evidence type="ECO:0000256" key="1">
    <source>
        <dbReference type="ARBA" id="ARBA00004474"/>
    </source>
</evidence>
<keyword evidence="2" id="KW-0227">DNA damage</keyword>
<keyword evidence="2" id="KW-0233">DNA recombination</keyword>
<keyword evidence="2" id="KW-0234">DNA repair</keyword>
<organism evidence="4 5">
    <name type="scientific">Cuscuta europaea</name>
    <name type="common">European dodder</name>
    <dbReference type="NCBI Taxonomy" id="41803"/>
    <lineage>
        <taxon>Eukaryota</taxon>
        <taxon>Viridiplantae</taxon>
        <taxon>Streptophyta</taxon>
        <taxon>Embryophyta</taxon>
        <taxon>Tracheophyta</taxon>
        <taxon>Spermatophyta</taxon>
        <taxon>Magnoliopsida</taxon>
        <taxon>eudicotyledons</taxon>
        <taxon>Gunneridae</taxon>
        <taxon>Pentapetalae</taxon>
        <taxon>asterids</taxon>
        <taxon>lamiids</taxon>
        <taxon>Solanales</taxon>
        <taxon>Convolvulaceae</taxon>
        <taxon>Cuscuteae</taxon>
        <taxon>Cuscuta</taxon>
        <taxon>Cuscuta subgen. Cuscuta</taxon>
    </lineage>
</organism>
<comment type="caution">
    <text evidence="4">The sequence shown here is derived from an EMBL/GenBank/DDBJ whole genome shotgun (WGS) entry which is preliminary data.</text>
</comment>
<evidence type="ECO:0000313" key="4">
    <source>
        <dbReference type="EMBL" id="CAH9103559.1"/>
    </source>
</evidence>
<feature type="non-terminal residue" evidence="4">
    <location>
        <position position="1"/>
    </location>
</feature>
<dbReference type="GO" id="GO:0006281">
    <property type="term" value="P:DNA repair"/>
    <property type="evidence" value="ECO:0007669"/>
    <property type="project" value="UniProtKB-KW"/>
</dbReference>
<dbReference type="SUPFAM" id="SSF52540">
    <property type="entry name" value="P-loop containing nucleoside triphosphate hydrolases"/>
    <property type="match status" value="1"/>
</dbReference>
<dbReference type="EC" id="5.6.2.3" evidence="2"/>
<keyword evidence="2" id="KW-0067">ATP-binding</keyword>
<dbReference type="GO" id="GO:0043139">
    <property type="term" value="F:5'-3' DNA helicase activity"/>
    <property type="evidence" value="ECO:0007669"/>
    <property type="project" value="UniProtKB-EC"/>
</dbReference>
<evidence type="ECO:0000256" key="2">
    <source>
        <dbReference type="RuleBase" id="RU363044"/>
    </source>
</evidence>
<accession>A0A9P0ZLY1</accession>
<dbReference type="GO" id="GO:0000723">
    <property type="term" value="P:telomere maintenance"/>
    <property type="evidence" value="ECO:0007669"/>
    <property type="project" value="InterPro"/>
</dbReference>
<comment type="subcellular location">
    <subcellularLocation>
        <location evidence="1">Plastid</location>
    </subcellularLocation>
</comment>
<dbReference type="GO" id="GO:0006310">
    <property type="term" value="P:DNA recombination"/>
    <property type="evidence" value="ECO:0007669"/>
    <property type="project" value="UniProtKB-KW"/>
</dbReference>
<dbReference type="PANTHER" id="PTHR10492">
    <property type="match status" value="1"/>
</dbReference>
<feature type="domain" description="DNA helicase Pif1-like DEAD-box helicase" evidence="3">
    <location>
        <begin position="175"/>
        <end position="245"/>
    </location>
</feature>
<keyword evidence="2" id="KW-0378">Hydrolase</keyword>
<reference evidence="4" key="1">
    <citation type="submission" date="2022-07" db="EMBL/GenBank/DDBJ databases">
        <authorList>
            <person name="Macas J."/>
            <person name="Novak P."/>
            <person name="Neumann P."/>
        </authorList>
    </citation>
    <scope>NUCLEOTIDE SEQUENCE</scope>
</reference>
<dbReference type="Gene3D" id="3.40.50.300">
    <property type="entry name" value="P-loop containing nucleotide triphosphate hydrolases"/>
    <property type="match status" value="1"/>
</dbReference>
<gene>
    <name evidence="4" type="ORF">CEURO_LOCUS16171</name>
</gene>
<dbReference type="GO" id="GO:0016787">
    <property type="term" value="F:hydrolase activity"/>
    <property type="evidence" value="ECO:0007669"/>
    <property type="project" value="UniProtKB-KW"/>
</dbReference>
<evidence type="ECO:0000313" key="5">
    <source>
        <dbReference type="Proteomes" id="UP001152484"/>
    </source>
</evidence>